<dbReference type="GO" id="GO:0003723">
    <property type="term" value="F:RNA binding"/>
    <property type="evidence" value="ECO:0007669"/>
    <property type="project" value="UniProtKB-UniRule"/>
</dbReference>
<dbReference type="Gene3D" id="1.10.1520.10">
    <property type="entry name" value="Ribonuclease III domain"/>
    <property type="match status" value="2"/>
</dbReference>
<dbReference type="PROSITE" id="PS51192">
    <property type="entry name" value="HELICASE_ATP_BIND_1"/>
    <property type="match status" value="1"/>
</dbReference>
<dbReference type="InterPro" id="IPR006935">
    <property type="entry name" value="Helicase/UvrB_N"/>
</dbReference>
<keyword evidence="2" id="KW-0479">Metal-binding</keyword>
<dbReference type="GO" id="GO:0005634">
    <property type="term" value="C:nucleus"/>
    <property type="evidence" value="ECO:0007669"/>
    <property type="project" value="TreeGrafter"/>
</dbReference>
<dbReference type="GO" id="GO:0046872">
    <property type="term" value="F:metal ion binding"/>
    <property type="evidence" value="ECO:0007669"/>
    <property type="project" value="UniProtKB-KW"/>
</dbReference>
<keyword evidence="3" id="KW-0677">Repeat</keyword>
<evidence type="ECO:0000256" key="3">
    <source>
        <dbReference type="ARBA" id="ARBA00022737"/>
    </source>
</evidence>
<evidence type="ECO:0000256" key="2">
    <source>
        <dbReference type="ARBA" id="ARBA00022723"/>
    </source>
</evidence>
<evidence type="ECO:0008006" key="19">
    <source>
        <dbReference type="Google" id="ProtNLM"/>
    </source>
</evidence>
<feature type="compositionally biased region" description="Basic and acidic residues" evidence="12">
    <location>
        <begin position="1040"/>
        <end position="1054"/>
    </location>
</feature>
<comment type="similarity">
    <text evidence="11">Belongs to the helicase family. Dicer subfamily.</text>
</comment>
<dbReference type="CDD" id="cd00593">
    <property type="entry name" value="RIBOc"/>
    <property type="match status" value="2"/>
</dbReference>
<dbReference type="GO" id="GO:0005737">
    <property type="term" value="C:cytoplasm"/>
    <property type="evidence" value="ECO:0007669"/>
    <property type="project" value="TreeGrafter"/>
</dbReference>
<evidence type="ECO:0000256" key="8">
    <source>
        <dbReference type="ARBA" id="ARBA00022842"/>
    </source>
</evidence>
<dbReference type="SMART" id="SM00535">
    <property type="entry name" value="RIBOc"/>
    <property type="match status" value="2"/>
</dbReference>
<evidence type="ECO:0000256" key="12">
    <source>
        <dbReference type="SAM" id="MobiDB-lite"/>
    </source>
</evidence>
<dbReference type="Pfam" id="PF00636">
    <property type="entry name" value="Ribonuclease_3"/>
    <property type="match status" value="2"/>
</dbReference>
<feature type="domain" description="RNase III" evidence="13">
    <location>
        <begin position="1154"/>
        <end position="1386"/>
    </location>
</feature>
<dbReference type="InterPro" id="IPR000999">
    <property type="entry name" value="RNase_III_dom"/>
</dbReference>
<comment type="cofactor">
    <cofactor evidence="1">
        <name>Mn(2+)</name>
        <dbReference type="ChEBI" id="CHEBI:29035"/>
    </cofactor>
</comment>
<dbReference type="OrthoDB" id="416741at2759"/>
<dbReference type="SUPFAM" id="SSF52540">
    <property type="entry name" value="P-loop containing nucleoside triphosphate hydrolases"/>
    <property type="match status" value="1"/>
</dbReference>
<evidence type="ECO:0000256" key="11">
    <source>
        <dbReference type="PROSITE-ProRule" id="PRU00657"/>
    </source>
</evidence>
<name>A0A8H5B6X9_9AGAR</name>
<keyword evidence="8" id="KW-0460">Magnesium</keyword>
<feature type="domain" description="Helicase C-terminal" evidence="15">
    <location>
        <begin position="421"/>
        <end position="595"/>
    </location>
</feature>
<evidence type="ECO:0000259" key="14">
    <source>
        <dbReference type="PROSITE" id="PS51192"/>
    </source>
</evidence>
<evidence type="ECO:0000256" key="1">
    <source>
        <dbReference type="ARBA" id="ARBA00001936"/>
    </source>
</evidence>
<dbReference type="PROSITE" id="PS50142">
    <property type="entry name" value="RNASE_3_2"/>
    <property type="match status" value="2"/>
</dbReference>
<feature type="region of interest" description="Disordered" evidence="12">
    <location>
        <begin position="1030"/>
        <end position="1070"/>
    </location>
</feature>
<dbReference type="SUPFAM" id="SSF69065">
    <property type="entry name" value="RNase III domain-like"/>
    <property type="match status" value="2"/>
</dbReference>
<keyword evidence="7" id="KW-0067">ATP-binding</keyword>
<proteinExistence type="inferred from homology"/>
<keyword evidence="4" id="KW-0547">Nucleotide-binding</keyword>
<keyword evidence="6" id="KW-0347">Helicase</keyword>
<evidence type="ECO:0000256" key="10">
    <source>
        <dbReference type="ARBA" id="ARBA00023211"/>
    </source>
</evidence>
<dbReference type="SMART" id="SM00490">
    <property type="entry name" value="HELICc"/>
    <property type="match status" value="1"/>
</dbReference>
<dbReference type="Pfam" id="PF03368">
    <property type="entry name" value="Dicer_dimer"/>
    <property type="match status" value="1"/>
</dbReference>
<keyword evidence="18" id="KW-1185">Reference proteome</keyword>
<keyword evidence="10" id="KW-0464">Manganese</keyword>
<feature type="region of interest" description="Disordered" evidence="12">
    <location>
        <begin position="1"/>
        <end position="27"/>
    </location>
</feature>
<dbReference type="SUPFAM" id="SSF54768">
    <property type="entry name" value="dsRNA-binding domain-like"/>
    <property type="match status" value="1"/>
</dbReference>
<protein>
    <recommendedName>
        <fullName evidence="19">P-loop containing nucleoside triphosphate hydrolase protein</fullName>
    </recommendedName>
</protein>
<dbReference type="Pfam" id="PF00271">
    <property type="entry name" value="Helicase_C"/>
    <property type="match status" value="1"/>
</dbReference>
<dbReference type="GO" id="GO:0004525">
    <property type="term" value="F:ribonuclease III activity"/>
    <property type="evidence" value="ECO:0007669"/>
    <property type="project" value="InterPro"/>
</dbReference>
<feature type="compositionally biased region" description="Basic and acidic residues" evidence="12">
    <location>
        <begin position="833"/>
        <end position="842"/>
    </location>
</feature>
<evidence type="ECO:0000256" key="4">
    <source>
        <dbReference type="ARBA" id="ARBA00022741"/>
    </source>
</evidence>
<feature type="domain" description="Dicer dsRNA-binding fold" evidence="16">
    <location>
        <begin position="620"/>
        <end position="729"/>
    </location>
</feature>
<comment type="caution">
    <text evidence="17">The sequence shown here is derived from an EMBL/GenBank/DDBJ whole genome shotgun (WGS) entry which is preliminary data.</text>
</comment>
<dbReference type="PROSITE" id="PS51194">
    <property type="entry name" value="HELICASE_CTER"/>
    <property type="match status" value="1"/>
</dbReference>
<dbReference type="Gene3D" id="3.40.50.300">
    <property type="entry name" value="P-loop containing nucleotide triphosphate hydrolases"/>
    <property type="match status" value="2"/>
</dbReference>
<evidence type="ECO:0000313" key="17">
    <source>
        <dbReference type="EMBL" id="KAF5317694.1"/>
    </source>
</evidence>
<feature type="region of interest" description="Disordered" evidence="12">
    <location>
        <begin position="825"/>
        <end position="849"/>
    </location>
</feature>
<dbReference type="InterPro" id="IPR027417">
    <property type="entry name" value="P-loop_NTPase"/>
</dbReference>
<dbReference type="GO" id="GO:0003677">
    <property type="term" value="F:DNA binding"/>
    <property type="evidence" value="ECO:0007669"/>
    <property type="project" value="InterPro"/>
</dbReference>
<feature type="region of interest" description="Disordered" evidence="12">
    <location>
        <begin position="1727"/>
        <end position="1747"/>
    </location>
</feature>
<gene>
    <name evidence="17" type="ORF">D9619_012572</name>
</gene>
<dbReference type="GO" id="GO:0030422">
    <property type="term" value="P:siRNA processing"/>
    <property type="evidence" value="ECO:0007669"/>
    <property type="project" value="TreeGrafter"/>
</dbReference>
<evidence type="ECO:0000259" key="15">
    <source>
        <dbReference type="PROSITE" id="PS51194"/>
    </source>
</evidence>
<organism evidence="17 18">
    <name type="scientific">Psilocybe cf. subviscida</name>
    <dbReference type="NCBI Taxonomy" id="2480587"/>
    <lineage>
        <taxon>Eukaryota</taxon>
        <taxon>Fungi</taxon>
        <taxon>Dikarya</taxon>
        <taxon>Basidiomycota</taxon>
        <taxon>Agaricomycotina</taxon>
        <taxon>Agaricomycetes</taxon>
        <taxon>Agaricomycetidae</taxon>
        <taxon>Agaricales</taxon>
        <taxon>Agaricineae</taxon>
        <taxon>Strophariaceae</taxon>
        <taxon>Psilocybe</taxon>
    </lineage>
</organism>
<reference evidence="17 18" key="1">
    <citation type="journal article" date="2020" name="ISME J.">
        <title>Uncovering the hidden diversity of litter-decomposition mechanisms in mushroom-forming fungi.</title>
        <authorList>
            <person name="Floudas D."/>
            <person name="Bentzer J."/>
            <person name="Ahren D."/>
            <person name="Johansson T."/>
            <person name="Persson P."/>
            <person name="Tunlid A."/>
        </authorList>
    </citation>
    <scope>NUCLEOTIDE SEQUENCE [LARGE SCALE GENOMIC DNA]</scope>
    <source>
        <strain evidence="17 18">CBS 101986</strain>
    </source>
</reference>
<dbReference type="CDD" id="cd18034">
    <property type="entry name" value="DEXHc_dicer"/>
    <property type="match status" value="1"/>
</dbReference>
<dbReference type="InterPro" id="IPR014001">
    <property type="entry name" value="Helicase_ATP-bd"/>
</dbReference>
<dbReference type="PANTHER" id="PTHR14950">
    <property type="entry name" value="DICER-RELATED"/>
    <property type="match status" value="1"/>
</dbReference>
<dbReference type="InterPro" id="IPR001650">
    <property type="entry name" value="Helicase_C-like"/>
</dbReference>
<feature type="domain" description="Helicase ATP-binding" evidence="14">
    <location>
        <begin position="47"/>
        <end position="230"/>
    </location>
</feature>
<dbReference type="SMART" id="SM00487">
    <property type="entry name" value="DEXDc"/>
    <property type="match status" value="1"/>
</dbReference>
<evidence type="ECO:0000256" key="5">
    <source>
        <dbReference type="ARBA" id="ARBA00022801"/>
    </source>
</evidence>
<evidence type="ECO:0000256" key="7">
    <source>
        <dbReference type="ARBA" id="ARBA00022840"/>
    </source>
</evidence>
<dbReference type="GO" id="GO:0005524">
    <property type="term" value="F:ATP binding"/>
    <property type="evidence" value="ECO:0007669"/>
    <property type="project" value="UniProtKB-KW"/>
</dbReference>
<sequence length="1747" mass="195483">MSQTPNPDVEPPTEAATGAASTNANPLPDLTIQRAELPAARAYQDEMLQESKHRNIIIALDTGSGKTLIAVQRIMHELQKESTKISWFIAPTVSLCDQQRSYIAKYLPASVGLVSGANEPDQWKSAALWQRVLNTHRVMVSTPQVFLDALRHGYINLGRDIGLLVFDEAHHAVDKHPYNRIMVEFYFDLPVRTRANGNGIVRPMVLGLTASPIYGGNIEKAFRTIESNLDSTIRSPRLHRTELARHVHRPVFKHTTYAPPPSSSISTNLAALQTLLTTLDIEQDPYTISLRAQLKRHRPGTPEHTRTDQTLSKVISSSSTFTHKGLKQFAGAAEEIYTEVGAWAADWFVWTVLERAKEAADPFNLHMMASWRETEKKYLLRLLNSVVASPVSYHADDVDSEGDVSPKARALMECLLQERFDVEERAEREGEMEEYSCITFVQRRDTVLALAELLKHHPATKDSFRVGTLLGTSDSSHRHSLMDITRSLARDSHDETLDAFRNGEKNLIISTSVAEEGIDIQACGSVIRWDLPPNMASWAQSRGRARRRRSTFTLMFEEGGKGKEDMSKWEEQERKMVEMYNDPSRDFDVEEDEEELDMGEDDDMFFTVESTGATLTLHSAITHLTHFCAVIPNSSHVDNRPIYDLDPPEFPPGWHTLATPLEPYTGPYGARVTLPRTLPLPQRVFSVPCQYKTKISAYRHVAYEAYMALWDNGLLNDHLLPITSVVEPEKEEEVRDMLREVERRAGMADIGFAMVDPWAPPPPPLDVQERLDDLEEEMKVVEGEGAEDEETWYCSELHISGLPSLMIFARTPLLAELSDEGPVLYRPVPRTPRSPDDDHTDYAEEAPSSSVSTIRTITTSLTYLGALSSTGGTIARARVYTRMLFWGLNGSRMQWDDTNFAYLVLPAGKMDVAWEERRGWCEEQLAAKAFLDKGNDSQETPDISAHLRLSVSAREFGEAFGYPADVTLVQKYLGAGNPLKFVRWRGADEPLSEEEEAELCERYRTRKETSDTPGFEIVYPLLEVQAYPPRSNFLVPPPPPKDKGRNKAKTHEGDNSAPTNGDTRSNIKTDAHLDGPRLFTFLPERSGIILMSSVEAEHAFLLPSILRAMTMSLTTVSIRNTLFRSPTLPTPDTPESTASVTPRTAQLQDIAIPLLQTAITAPSSGERTNYQRLETLGDTVLKFIAGVQLLDEYPLWHEGYLTRKKDHAVSNVRLAKENIKRGVYRWVIRDNMLGRKWKPRYFPLEIPADKRRASPLPAPEELPSSIIPAAESTLIGDASSLSLFDAPSPTGAPVSDVVLQLESSSPSARLAQEVEKLGIAEEKEVADVGVGPVVQPPKGNAEVARNSLEKVKGKKKKPKKDSNQLSTKLLADVIESTAGAAYLHGGFDLGYECLKFYDLGLKWQPLHQRVEQLLARVDASLPGPDEPPLHFPRQLEDVERMIGYTFKRKILLIEALTHASYQNETRTPSYERMEFLGDSVLDMIITDFLYHAPGKNYSPGHMHLRKSAVVNAHILAYICLKTSTKVSTAMPRPARQNGKIEVVEEEQSIPLWKCLLHSSQIVLDDQLNAARRFKKCRAEIEEKLASSSMFPWGSLTRLHAPKFLSDMIESIIGAIFLDSEGSISTVRAVVGGLGIMPLIARLVKDDVDVLHPVSRLAMWASKHEKEIKYEIIKSKGRVSCAVVVDGKEETLIESHWRGKASEEEVKYAAAEAAIEAFKLRNAGNNWESLKKKKAPRPKKGKRKAALS</sequence>
<evidence type="ECO:0000256" key="6">
    <source>
        <dbReference type="ARBA" id="ARBA00022806"/>
    </source>
</evidence>
<dbReference type="Proteomes" id="UP000567179">
    <property type="component" value="Unassembled WGS sequence"/>
</dbReference>
<feature type="compositionally biased region" description="Basic residues" evidence="12">
    <location>
        <begin position="1730"/>
        <end position="1747"/>
    </location>
</feature>
<dbReference type="InterPro" id="IPR038248">
    <property type="entry name" value="Dicer_dimer_sf"/>
</dbReference>
<evidence type="ECO:0000313" key="18">
    <source>
        <dbReference type="Proteomes" id="UP000567179"/>
    </source>
</evidence>
<dbReference type="GO" id="GO:0004386">
    <property type="term" value="F:helicase activity"/>
    <property type="evidence" value="ECO:0007669"/>
    <property type="project" value="UniProtKB-KW"/>
</dbReference>
<dbReference type="PROSITE" id="PS51327">
    <property type="entry name" value="DICER_DSRBF"/>
    <property type="match status" value="1"/>
</dbReference>
<dbReference type="InterPro" id="IPR036389">
    <property type="entry name" value="RNase_III_sf"/>
</dbReference>
<keyword evidence="5" id="KW-0378">Hydrolase</keyword>
<dbReference type="PROSITE" id="PS00517">
    <property type="entry name" value="RNASE_3_1"/>
    <property type="match status" value="1"/>
</dbReference>
<keyword evidence="9" id="KW-0943">RNA-mediated gene silencing</keyword>
<dbReference type="InterPro" id="IPR005034">
    <property type="entry name" value="Dicer_dimerisation"/>
</dbReference>
<evidence type="ECO:0000259" key="13">
    <source>
        <dbReference type="PROSITE" id="PS50142"/>
    </source>
</evidence>
<accession>A0A8H5B6X9</accession>
<dbReference type="EMBL" id="JAACJJ010000032">
    <property type="protein sequence ID" value="KAF5317694.1"/>
    <property type="molecule type" value="Genomic_DNA"/>
</dbReference>
<feature type="domain" description="RNase III" evidence="13">
    <location>
        <begin position="1435"/>
        <end position="1620"/>
    </location>
</feature>
<evidence type="ECO:0000259" key="16">
    <source>
        <dbReference type="PROSITE" id="PS51327"/>
    </source>
</evidence>
<evidence type="ECO:0000256" key="9">
    <source>
        <dbReference type="ARBA" id="ARBA00023158"/>
    </source>
</evidence>
<dbReference type="PANTHER" id="PTHR14950:SF37">
    <property type="entry name" value="ENDORIBONUCLEASE DICER"/>
    <property type="match status" value="1"/>
</dbReference>
<dbReference type="Gene3D" id="3.30.160.380">
    <property type="entry name" value="Dicer dimerisation domain"/>
    <property type="match status" value="1"/>
</dbReference>
<keyword evidence="11" id="KW-0694">RNA-binding</keyword>
<dbReference type="Pfam" id="PF04851">
    <property type="entry name" value="ResIII"/>
    <property type="match status" value="1"/>
</dbReference>